<evidence type="ECO:0000313" key="3">
    <source>
        <dbReference type="Proteomes" id="UP000245383"/>
    </source>
</evidence>
<reference evidence="2 3" key="1">
    <citation type="journal article" date="2018" name="MBio">
        <title>Comparative Genomics Reveals the Core Gene Toolbox for the Fungus-Insect Symbiosis.</title>
        <authorList>
            <person name="Wang Y."/>
            <person name="Stata M."/>
            <person name="Wang W."/>
            <person name="Stajich J.E."/>
            <person name="White M.M."/>
            <person name="Moncalvo J.M."/>
        </authorList>
    </citation>
    <scope>NUCLEOTIDE SEQUENCE [LARGE SCALE GENOMIC DNA]</scope>
    <source>
        <strain evidence="2 3">SWE-8-4</strain>
    </source>
</reference>
<feature type="compositionally biased region" description="Polar residues" evidence="1">
    <location>
        <begin position="157"/>
        <end position="171"/>
    </location>
</feature>
<gene>
    <name evidence="2" type="ORF">BB561_004148</name>
</gene>
<dbReference type="EMBL" id="MBFR01000181">
    <property type="protein sequence ID" value="PVU91908.1"/>
    <property type="molecule type" value="Genomic_DNA"/>
</dbReference>
<keyword evidence="3" id="KW-1185">Reference proteome</keyword>
<feature type="region of interest" description="Disordered" evidence="1">
    <location>
        <begin position="157"/>
        <end position="180"/>
    </location>
</feature>
<evidence type="ECO:0000313" key="2">
    <source>
        <dbReference type="EMBL" id="PVU91908.1"/>
    </source>
</evidence>
<protein>
    <submittedName>
        <fullName evidence="2">Uncharacterized protein</fullName>
    </submittedName>
</protein>
<comment type="caution">
    <text evidence="2">The sequence shown here is derived from an EMBL/GenBank/DDBJ whole genome shotgun (WGS) entry which is preliminary data.</text>
</comment>
<dbReference type="AlphaFoldDB" id="A0A2T9YHT0"/>
<name>A0A2T9YHT0_9FUNG</name>
<dbReference type="Proteomes" id="UP000245383">
    <property type="component" value="Unassembled WGS sequence"/>
</dbReference>
<proteinExistence type="predicted"/>
<dbReference type="OrthoDB" id="5545891at2759"/>
<organism evidence="2 3">
    <name type="scientific">Smittium simulii</name>
    <dbReference type="NCBI Taxonomy" id="133385"/>
    <lineage>
        <taxon>Eukaryota</taxon>
        <taxon>Fungi</taxon>
        <taxon>Fungi incertae sedis</taxon>
        <taxon>Zoopagomycota</taxon>
        <taxon>Kickxellomycotina</taxon>
        <taxon>Harpellomycetes</taxon>
        <taxon>Harpellales</taxon>
        <taxon>Legeriomycetaceae</taxon>
        <taxon>Smittium</taxon>
    </lineage>
</organism>
<accession>A0A2T9YHT0</accession>
<sequence length="224" mass="25564">MTRPIDDYMHRKLKDPTTRIQSNEDLKFAHMIKELLSDAASSINQSRINNLQKLMELPDKVPQLVESTVKPLVKKKQLNVLLADKKLPIRSVKNKRSLFCLRQQTAFGTTSTTAHTPQNATQYPSIRTEIWGNYLSQITRSLREALVSLTDPNVASVKSISTDPTESSTLKNSNDNNNADVENQRRTLQKEGPTDLALDLITDNTRSVKIRSRYYSTQKDFMDW</sequence>
<evidence type="ECO:0000256" key="1">
    <source>
        <dbReference type="SAM" id="MobiDB-lite"/>
    </source>
</evidence>